<comment type="caution">
    <text evidence="9">The sequence shown here is derived from an EMBL/GenBank/DDBJ whole genome shotgun (WGS) entry which is preliminary data.</text>
</comment>
<dbReference type="PANTHER" id="PTHR33362:SF5">
    <property type="entry name" value="C4-DICARBOXYLATE TRAP TRANSPORTER LARGE PERMEASE PROTEIN DCTM"/>
    <property type="match status" value="1"/>
</dbReference>
<evidence type="ECO:0000256" key="4">
    <source>
        <dbReference type="ARBA" id="ARBA00022692"/>
    </source>
</evidence>
<keyword evidence="4 7" id="KW-0812">Transmembrane</keyword>
<keyword evidence="6 7" id="KW-0472">Membrane</keyword>
<evidence type="ECO:0000256" key="2">
    <source>
        <dbReference type="ARBA" id="ARBA00022475"/>
    </source>
</evidence>
<feature type="transmembrane region" description="Helical" evidence="7">
    <location>
        <begin position="182"/>
        <end position="203"/>
    </location>
</feature>
<evidence type="ECO:0000256" key="5">
    <source>
        <dbReference type="ARBA" id="ARBA00022989"/>
    </source>
</evidence>
<dbReference type="Pfam" id="PF06808">
    <property type="entry name" value="DctM"/>
    <property type="match status" value="1"/>
</dbReference>
<dbReference type="GO" id="GO:0005886">
    <property type="term" value="C:plasma membrane"/>
    <property type="evidence" value="ECO:0007669"/>
    <property type="project" value="UniProtKB-SubCell"/>
</dbReference>
<organism evidence="9">
    <name type="scientific">marine sediment metagenome</name>
    <dbReference type="NCBI Taxonomy" id="412755"/>
    <lineage>
        <taxon>unclassified sequences</taxon>
        <taxon>metagenomes</taxon>
        <taxon>ecological metagenomes</taxon>
    </lineage>
</organism>
<keyword evidence="3" id="KW-0997">Cell inner membrane</keyword>
<dbReference type="InterPro" id="IPR004681">
    <property type="entry name" value="TRAP_DctM"/>
</dbReference>
<dbReference type="InterPro" id="IPR010656">
    <property type="entry name" value="DctM"/>
</dbReference>
<name>X1LGX1_9ZZZZ</name>
<dbReference type="GO" id="GO:0022857">
    <property type="term" value="F:transmembrane transporter activity"/>
    <property type="evidence" value="ECO:0007669"/>
    <property type="project" value="TreeGrafter"/>
</dbReference>
<evidence type="ECO:0000259" key="8">
    <source>
        <dbReference type="Pfam" id="PF06808"/>
    </source>
</evidence>
<dbReference type="EMBL" id="BARV01022073">
    <property type="protein sequence ID" value="GAI18373.1"/>
    <property type="molecule type" value="Genomic_DNA"/>
</dbReference>
<dbReference type="PANTHER" id="PTHR33362">
    <property type="entry name" value="SIALIC ACID TRAP TRANSPORTER PERMEASE PROTEIN SIAT-RELATED"/>
    <property type="match status" value="1"/>
</dbReference>
<feature type="domain" description="TRAP C4-dicarboxylate transport system permease DctM subunit" evidence="8">
    <location>
        <begin position="3"/>
        <end position="270"/>
    </location>
</feature>
<feature type="transmembrane region" description="Helical" evidence="7">
    <location>
        <begin position="127"/>
        <end position="146"/>
    </location>
</feature>
<keyword evidence="2" id="KW-1003">Cell membrane</keyword>
<evidence type="ECO:0000256" key="7">
    <source>
        <dbReference type="SAM" id="Phobius"/>
    </source>
</evidence>
<evidence type="ECO:0000256" key="6">
    <source>
        <dbReference type="ARBA" id="ARBA00023136"/>
    </source>
</evidence>
<comment type="subcellular location">
    <subcellularLocation>
        <location evidence="1">Cell inner membrane</location>
        <topology evidence="1">Multi-pass membrane protein</topology>
    </subcellularLocation>
</comment>
<accession>X1LGX1</accession>
<feature type="transmembrane region" description="Helical" evidence="7">
    <location>
        <begin position="249"/>
        <end position="270"/>
    </location>
</feature>
<proteinExistence type="predicted"/>
<evidence type="ECO:0000256" key="1">
    <source>
        <dbReference type="ARBA" id="ARBA00004429"/>
    </source>
</evidence>
<feature type="transmembrane region" description="Helical" evidence="7">
    <location>
        <begin position="6"/>
        <end position="30"/>
    </location>
</feature>
<feature type="transmembrane region" description="Helical" evidence="7">
    <location>
        <begin position="152"/>
        <end position="170"/>
    </location>
</feature>
<feature type="transmembrane region" description="Helical" evidence="7">
    <location>
        <begin position="77"/>
        <end position="98"/>
    </location>
</feature>
<feature type="transmembrane region" description="Helical" evidence="7">
    <location>
        <begin position="215"/>
        <end position="237"/>
    </location>
</feature>
<reference evidence="9" key="1">
    <citation type="journal article" date="2014" name="Front. Microbiol.">
        <title>High frequency of phylogenetically diverse reductive dehalogenase-homologous genes in deep subseafloor sedimentary metagenomes.</title>
        <authorList>
            <person name="Kawai M."/>
            <person name="Futagami T."/>
            <person name="Toyoda A."/>
            <person name="Takaki Y."/>
            <person name="Nishi S."/>
            <person name="Hori S."/>
            <person name="Arai W."/>
            <person name="Tsubouchi T."/>
            <person name="Morono Y."/>
            <person name="Uchiyama I."/>
            <person name="Ito T."/>
            <person name="Fujiyama A."/>
            <person name="Inagaki F."/>
            <person name="Takami H."/>
        </authorList>
    </citation>
    <scope>NUCLEOTIDE SEQUENCE</scope>
    <source>
        <strain evidence="9">Expedition CK06-06</strain>
    </source>
</reference>
<evidence type="ECO:0000256" key="3">
    <source>
        <dbReference type="ARBA" id="ARBA00022519"/>
    </source>
</evidence>
<gene>
    <name evidence="9" type="ORF">S06H3_36439</name>
</gene>
<dbReference type="AlphaFoldDB" id="X1LGX1"/>
<evidence type="ECO:0000313" key="9">
    <source>
        <dbReference type="EMBL" id="GAI18373.1"/>
    </source>
</evidence>
<feature type="non-terminal residue" evidence="9">
    <location>
        <position position="271"/>
    </location>
</feature>
<sequence>GLLTVGSATLFSTMSGSTMATTAMLGTILVPEMEKRGYKKSMTIGPVVGSGGLAMLIPPSALGVLLAALAQVSVGKLLIAGIMPGLLIAFFYAGYIILRCWLQPSVAPAYEVPHTPLSRKLIDTVHYVLPTAFIIFLVVGVIFLGIATPSEAAALGSVGMVILAAFYGRLSWEMLKKSILGAIRITVMTFMIIAGSMTFSQILAFSGASAGLIEVVTGLAVTPIMILIAMQLVLIFLGCFMDNLSMVMIALPIYLPLIAVLGFNPLWFVLL</sequence>
<keyword evidence="5 7" id="KW-1133">Transmembrane helix</keyword>
<protein>
    <recommendedName>
        <fullName evidence="8">TRAP C4-dicarboxylate transport system permease DctM subunit domain-containing protein</fullName>
    </recommendedName>
</protein>
<feature type="transmembrane region" description="Helical" evidence="7">
    <location>
        <begin position="51"/>
        <end position="71"/>
    </location>
</feature>
<feature type="non-terminal residue" evidence="9">
    <location>
        <position position="1"/>
    </location>
</feature>